<accession>A0A9W4P2S2</accession>
<evidence type="ECO:0000256" key="1">
    <source>
        <dbReference type="SAM" id="MobiDB-lite"/>
    </source>
</evidence>
<dbReference type="OrthoDB" id="273010at2759"/>
<sequence>MGKNGLISPGALGREKTSSSPERETHRAPSNDLQAFSLFILRQWLGSPVSSGTFSLYTENAYGRSEISLRTPGSISRTMPDIGTIRLRRDIYRAEFQKHLSVNKKDFSTIEYLLRKGHRQLELYATPGIRNIR</sequence>
<evidence type="ECO:0000313" key="2">
    <source>
        <dbReference type="EMBL" id="CAG8898401.1"/>
    </source>
</evidence>
<name>A0A9W4P2S2_9EURO</name>
<dbReference type="EMBL" id="CAJVRC010000863">
    <property type="protein sequence ID" value="CAG8898401.1"/>
    <property type="molecule type" value="Genomic_DNA"/>
</dbReference>
<keyword evidence="3" id="KW-1185">Reference proteome</keyword>
<dbReference type="Proteomes" id="UP001154252">
    <property type="component" value="Unassembled WGS sequence"/>
</dbReference>
<proteinExistence type="predicted"/>
<gene>
    <name evidence="2" type="ORF">PEGY_LOCUS5153</name>
</gene>
<organism evidence="2 3">
    <name type="scientific">Penicillium egyptiacum</name>
    <dbReference type="NCBI Taxonomy" id="1303716"/>
    <lineage>
        <taxon>Eukaryota</taxon>
        <taxon>Fungi</taxon>
        <taxon>Dikarya</taxon>
        <taxon>Ascomycota</taxon>
        <taxon>Pezizomycotina</taxon>
        <taxon>Eurotiomycetes</taxon>
        <taxon>Eurotiomycetidae</taxon>
        <taxon>Eurotiales</taxon>
        <taxon>Aspergillaceae</taxon>
        <taxon>Penicillium</taxon>
    </lineage>
</organism>
<feature type="compositionally biased region" description="Basic and acidic residues" evidence="1">
    <location>
        <begin position="13"/>
        <end position="29"/>
    </location>
</feature>
<reference evidence="2" key="1">
    <citation type="submission" date="2021-07" db="EMBL/GenBank/DDBJ databases">
        <authorList>
            <person name="Branca A.L. A."/>
        </authorList>
    </citation>
    <scope>NUCLEOTIDE SEQUENCE</scope>
</reference>
<evidence type="ECO:0000313" key="3">
    <source>
        <dbReference type="Proteomes" id="UP001154252"/>
    </source>
</evidence>
<dbReference type="AlphaFoldDB" id="A0A9W4P2S2"/>
<comment type="caution">
    <text evidence="2">The sequence shown here is derived from an EMBL/GenBank/DDBJ whole genome shotgun (WGS) entry which is preliminary data.</text>
</comment>
<feature type="region of interest" description="Disordered" evidence="1">
    <location>
        <begin position="1"/>
        <end position="30"/>
    </location>
</feature>
<protein>
    <submittedName>
        <fullName evidence="2">Uncharacterized protein</fullName>
    </submittedName>
</protein>